<evidence type="ECO:0000259" key="3">
    <source>
        <dbReference type="PROSITE" id="PS50977"/>
    </source>
</evidence>
<dbReference type="PRINTS" id="PR00455">
    <property type="entry name" value="HTHTETR"/>
</dbReference>
<dbReference type="PANTHER" id="PTHR30055:SF200">
    <property type="entry name" value="HTH-TYPE TRANSCRIPTIONAL REPRESSOR BDCR"/>
    <property type="match status" value="1"/>
</dbReference>
<accession>A0A1I0U425</accession>
<dbReference type="InterPro" id="IPR001647">
    <property type="entry name" value="HTH_TetR"/>
</dbReference>
<reference evidence="4 5" key="1">
    <citation type="submission" date="2016-10" db="EMBL/GenBank/DDBJ databases">
        <authorList>
            <person name="de Groot N.N."/>
        </authorList>
    </citation>
    <scope>NUCLEOTIDE SEQUENCE [LARGE SCALE GENOMIC DNA]</scope>
    <source>
        <strain evidence="4 5">DSM 44908</strain>
    </source>
</reference>
<dbReference type="Pfam" id="PF00440">
    <property type="entry name" value="TetR_N"/>
    <property type="match status" value="1"/>
</dbReference>
<evidence type="ECO:0000256" key="1">
    <source>
        <dbReference type="ARBA" id="ARBA00023125"/>
    </source>
</evidence>
<dbReference type="OrthoDB" id="4214267at2"/>
<dbReference type="Gene3D" id="1.10.357.10">
    <property type="entry name" value="Tetracycline Repressor, domain 2"/>
    <property type="match status" value="1"/>
</dbReference>
<feature type="DNA-binding region" description="H-T-H motif" evidence="2">
    <location>
        <begin position="35"/>
        <end position="54"/>
    </location>
</feature>
<dbReference type="GO" id="GO:0003700">
    <property type="term" value="F:DNA-binding transcription factor activity"/>
    <property type="evidence" value="ECO:0007669"/>
    <property type="project" value="TreeGrafter"/>
</dbReference>
<dbReference type="InterPro" id="IPR050109">
    <property type="entry name" value="HTH-type_TetR-like_transc_reg"/>
</dbReference>
<sequence>MRTIPDPAAALTPAGERIHDVAARLFYERGIRATGVDLVADEAGTTKKTLYDRFGSKDGLVAFYLGRRRLRWQRFVLDRLDGVAPGLPRILAMYDALEEWLADASRGCGFVNAHAEIAGTDHPGLAVVHAEKAWARALYVEFSRDAGVTDPDTVGTGLFLLHEGAVVASTAGGVADAIAVARQSARALIAGAVAAASPGAADSVVAEPVR</sequence>
<feature type="domain" description="HTH tetR-type" evidence="3">
    <location>
        <begin position="12"/>
        <end position="72"/>
    </location>
</feature>
<dbReference type="AlphaFoldDB" id="A0A1I0U425"/>
<evidence type="ECO:0000256" key="2">
    <source>
        <dbReference type="PROSITE-ProRule" id="PRU00335"/>
    </source>
</evidence>
<dbReference type="InterPro" id="IPR036271">
    <property type="entry name" value="Tet_transcr_reg_TetR-rel_C_sf"/>
</dbReference>
<dbReference type="GeneID" id="85486934"/>
<keyword evidence="1 2" id="KW-0238">DNA-binding</keyword>
<dbReference type="SUPFAM" id="SSF48498">
    <property type="entry name" value="Tetracyclin repressor-like, C-terminal domain"/>
    <property type="match status" value="1"/>
</dbReference>
<name>A0A1I0U425_9NOCA</name>
<dbReference type="InterPro" id="IPR009057">
    <property type="entry name" value="Homeodomain-like_sf"/>
</dbReference>
<dbReference type="EMBL" id="FOJN01000013">
    <property type="protein sequence ID" value="SFA58839.1"/>
    <property type="molecule type" value="Genomic_DNA"/>
</dbReference>
<proteinExistence type="predicted"/>
<dbReference type="PANTHER" id="PTHR30055">
    <property type="entry name" value="HTH-TYPE TRANSCRIPTIONAL REGULATOR RUTR"/>
    <property type="match status" value="1"/>
</dbReference>
<evidence type="ECO:0000313" key="4">
    <source>
        <dbReference type="EMBL" id="SFA58839.1"/>
    </source>
</evidence>
<gene>
    <name evidence="4" type="ORF">SAMN05444374_11339</name>
</gene>
<dbReference type="SUPFAM" id="SSF46689">
    <property type="entry name" value="Homeodomain-like"/>
    <property type="match status" value="1"/>
</dbReference>
<dbReference type="Proteomes" id="UP000182054">
    <property type="component" value="Unassembled WGS sequence"/>
</dbReference>
<evidence type="ECO:0000313" key="5">
    <source>
        <dbReference type="Proteomes" id="UP000182054"/>
    </source>
</evidence>
<protein>
    <submittedName>
        <fullName evidence="4">Transcriptional regulator, TetR family</fullName>
    </submittedName>
</protein>
<dbReference type="PROSITE" id="PS50977">
    <property type="entry name" value="HTH_TETR_2"/>
    <property type="match status" value="1"/>
</dbReference>
<dbReference type="GO" id="GO:0000976">
    <property type="term" value="F:transcription cis-regulatory region binding"/>
    <property type="evidence" value="ECO:0007669"/>
    <property type="project" value="TreeGrafter"/>
</dbReference>
<organism evidence="4 5">
    <name type="scientific">Rhodococcoides kroppenstedtii</name>
    <dbReference type="NCBI Taxonomy" id="293050"/>
    <lineage>
        <taxon>Bacteria</taxon>
        <taxon>Bacillati</taxon>
        <taxon>Actinomycetota</taxon>
        <taxon>Actinomycetes</taxon>
        <taxon>Mycobacteriales</taxon>
        <taxon>Nocardiaceae</taxon>
        <taxon>Rhodococcoides</taxon>
    </lineage>
</organism>
<dbReference type="RefSeq" id="WP_082895136.1">
    <property type="nucleotide sequence ID" value="NZ_FOJN01000013.1"/>
</dbReference>